<dbReference type="AlphaFoldDB" id="A0A1H3DCZ6"/>
<evidence type="ECO:0000313" key="9">
    <source>
        <dbReference type="Proteomes" id="UP000199170"/>
    </source>
</evidence>
<dbReference type="PANTHER" id="PTHR42770:SF11">
    <property type="entry name" value="INNER MEMBRANE TRANSPORT PROTEIN YBAT"/>
    <property type="match status" value="1"/>
</dbReference>
<dbReference type="GO" id="GO:0005886">
    <property type="term" value="C:plasma membrane"/>
    <property type="evidence" value="ECO:0007669"/>
    <property type="project" value="UniProtKB-SubCell"/>
</dbReference>
<keyword evidence="3 7" id="KW-0812">Transmembrane</keyword>
<feature type="transmembrane region" description="Helical" evidence="7">
    <location>
        <begin position="166"/>
        <end position="184"/>
    </location>
</feature>
<dbReference type="Pfam" id="PF13520">
    <property type="entry name" value="AA_permease_2"/>
    <property type="match status" value="1"/>
</dbReference>
<evidence type="ECO:0000256" key="4">
    <source>
        <dbReference type="ARBA" id="ARBA00022989"/>
    </source>
</evidence>
<feature type="transmembrane region" description="Helical" evidence="7">
    <location>
        <begin position="18"/>
        <end position="41"/>
    </location>
</feature>
<feature type="region of interest" description="Disordered" evidence="6">
    <location>
        <begin position="472"/>
        <end position="498"/>
    </location>
</feature>
<gene>
    <name evidence="8" type="ORF">SAMN04487946_101462</name>
</gene>
<feature type="transmembrane region" description="Helical" evidence="7">
    <location>
        <begin position="425"/>
        <end position="443"/>
    </location>
</feature>
<dbReference type="RefSeq" id="WP_089764686.1">
    <property type="nucleotide sequence ID" value="NZ_FNPB01000001.1"/>
</dbReference>
<dbReference type="OrthoDB" id="56838at2157"/>
<comment type="subcellular location">
    <subcellularLocation>
        <location evidence="1">Cell membrane</location>
        <topology evidence="1">Multi-pass membrane protein</topology>
    </subcellularLocation>
</comment>
<feature type="transmembrane region" description="Helical" evidence="7">
    <location>
        <begin position="129"/>
        <end position="154"/>
    </location>
</feature>
<keyword evidence="5 7" id="KW-0472">Membrane</keyword>
<evidence type="ECO:0000313" key="8">
    <source>
        <dbReference type="EMBL" id="SDX63564.1"/>
    </source>
</evidence>
<proteinExistence type="predicted"/>
<dbReference type="InterPro" id="IPR050367">
    <property type="entry name" value="APC_superfamily"/>
</dbReference>
<keyword evidence="9" id="KW-1185">Reference proteome</keyword>
<feature type="transmembrane region" description="Helical" evidence="7">
    <location>
        <begin position="339"/>
        <end position="360"/>
    </location>
</feature>
<evidence type="ECO:0000256" key="7">
    <source>
        <dbReference type="SAM" id="Phobius"/>
    </source>
</evidence>
<feature type="transmembrane region" description="Helical" evidence="7">
    <location>
        <begin position="397"/>
        <end position="419"/>
    </location>
</feature>
<feature type="transmembrane region" description="Helical" evidence="7">
    <location>
        <begin position="366"/>
        <end position="385"/>
    </location>
</feature>
<feature type="transmembrane region" description="Helical" evidence="7">
    <location>
        <begin position="273"/>
        <end position="301"/>
    </location>
</feature>
<dbReference type="InterPro" id="IPR002293">
    <property type="entry name" value="AA/rel_permease1"/>
</dbReference>
<accession>A0A1H3DCZ6</accession>
<evidence type="ECO:0000256" key="2">
    <source>
        <dbReference type="ARBA" id="ARBA00022475"/>
    </source>
</evidence>
<dbReference type="PIRSF" id="PIRSF006060">
    <property type="entry name" value="AA_transporter"/>
    <property type="match status" value="1"/>
</dbReference>
<feature type="transmembrane region" description="Helical" evidence="7">
    <location>
        <begin position="88"/>
        <end position="109"/>
    </location>
</feature>
<keyword evidence="4 7" id="KW-1133">Transmembrane helix</keyword>
<dbReference type="STRING" id="660517.SAMN04487946_101462"/>
<feature type="transmembrane region" description="Helical" evidence="7">
    <location>
        <begin position="47"/>
        <end position="68"/>
    </location>
</feature>
<feature type="transmembrane region" description="Helical" evidence="7">
    <location>
        <begin position="238"/>
        <end position="261"/>
    </location>
</feature>
<sequence length="498" mass="50660">MGSETETQLERTLGLTEALMIGIGTMVGAGIFVLPGAAAALSGPASAIAFVLAGGIAMLTALSASELATAMPASGGPYHFINKGLGPLFGSIAGLGNWLGLAFATAFYAVGFGNYVDPLMASLELNLGIVAAVPLSGPQIGGLAAAAAFIVVNYLSTDGTGDLQNVIVIVLLVILGAFIALGATQARPAELLPFFPQGSGPGSILPTTALVFVSYLGFAQVATVAGEIKAPGKNLPRAMVGGVLLVTLIYAASILILLGVVPLDQVAGEGTAIAIGAEAIFGGFGIGLIGVGLLTFGGLLATASSANASVLSASRINYAMGRDGLMDKRLSKIHDRFNTPYRSIALTGGLILLFIVAGQVNALAKAGSVLHLLVYGLLNVSLIVMRETEAMGYDPEFELPGYPVVPALGALLSFALIGFMDLQQILLAGTLVVAGIVWYFVYVRKRVEDTSALAQYRSPPAVEVEVAVDFDVGPDDIPAEDIPADDSTTAGHGGGAND</sequence>
<feature type="transmembrane region" description="Helical" evidence="7">
    <location>
        <begin position="204"/>
        <end position="226"/>
    </location>
</feature>
<feature type="compositionally biased region" description="Acidic residues" evidence="6">
    <location>
        <begin position="472"/>
        <end position="484"/>
    </location>
</feature>
<dbReference type="Proteomes" id="UP000199170">
    <property type="component" value="Unassembled WGS sequence"/>
</dbReference>
<dbReference type="EMBL" id="FNPB01000001">
    <property type="protein sequence ID" value="SDX63564.1"/>
    <property type="molecule type" value="Genomic_DNA"/>
</dbReference>
<evidence type="ECO:0000256" key="1">
    <source>
        <dbReference type="ARBA" id="ARBA00004651"/>
    </source>
</evidence>
<organism evidence="8 9">
    <name type="scientific">Halobellus clavatus</name>
    <dbReference type="NCBI Taxonomy" id="660517"/>
    <lineage>
        <taxon>Archaea</taxon>
        <taxon>Methanobacteriati</taxon>
        <taxon>Methanobacteriota</taxon>
        <taxon>Stenosarchaea group</taxon>
        <taxon>Halobacteria</taxon>
        <taxon>Halobacteriales</taxon>
        <taxon>Haloferacaceae</taxon>
        <taxon>Halobellus</taxon>
    </lineage>
</organism>
<evidence type="ECO:0000256" key="3">
    <source>
        <dbReference type="ARBA" id="ARBA00022692"/>
    </source>
</evidence>
<protein>
    <submittedName>
        <fullName evidence="8">Amino acid/polyamine/organocation transporter, APC superfamily</fullName>
    </submittedName>
</protein>
<name>A0A1H3DCZ6_9EURY</name>
<keyword evidence="2" id="KW-1003">Cell membrane</keyword>
<reference evidence="9" key="1">
    <citation type="submission" date="2016-10" db="EMBL/GenBank/DDBJ databases">
        <authorList>
            <person name="Varghese N."/>
            <person name="Submissions S."/>
        </authorList>
    </citation>
    <scope>NUCLEOTIDE SEQUENCE [LARGE SCALE GENOMIC DNA]</scope>
    <source>
        <strain evidence="9">CGMCC 1.10118</strain>
    </source>
</reference>
<dbReference type="Gene3D" id="1.20.1740.10">
    <property type="entry name" value="Amino acid/polyamine transporter I"/>
    <property type="match status" value="1"/>
</dbReference>
<dbReference type="PANTHER" id="PTHR42770">
    <property type="entry name" value="AMINO ACID TRANSPORTER-RELATED"/>
    <property type="match status" value="1"/>
</dbReference>
<evidence type="ECO:0000256" key="5">
    <source>
        <dbReference type="ARBA" id="ARBA00023136"/>
    </source>
</evidence>
<dbReference type="GO" id="GO:0022857">
    <property type="term" value="F:transmembrane transporter activity"/>
    <property type="evidence" value="ECO:0007669"/>
    <property type="project" value="InterPro"/>
</dbReference>
<evidence type="ECO:0000256" key="6">
    <source>
        <dbReference type="SAM" id="MobiDB-lite"/>
    </source>
</evidence>